<keyword evidence="3" id="KW-1185">Reference proteome</keyword>
<sequence length="102" mass="10815">MPQLDIPTGGLQETTVHTHPSRGNPPSSSMVFALLNGPQVEGSDRPEPGVSGFADVSSFLWFPLTSNKSTRLASQGLSLQQMRADWPRGPQGDGQIPSCGIV</sequence>
<reference evidence="2" key="1">
    <citation type="submission" date="2023-04" db="EMBL/GenBank/DDBJ databases">
        <title>Colletotrichum limetticola genome sequence.</title>
        <authorList>
            <person name="Baroncelli R."/>
        </authorList>
    </citation>
    <scope>NUCLEOTIDE SEQUENCE</scope>
    <source>
        <strain evidence="2">KLA-Anderson</strain>
    </source>
</reference>
<proteinExistence type="predicted"/>
<accession>A0ABQ9Q6I2</accession>
<dbReference type="Proteomes" id="UP001169217">
    <property type="component" value="Unassembled WGS sequence"/>
</dbReference>
<evidence type="ECO:0000313" key="2">
    <source>
        <dbReference type="EMBL" id="KAK0379423.1"/>
    </source>
</evidence>
<protein>
    <submittedName>
        <fullName evidence="2">Uncharacterized protein</fullName>
    </submittedName>
</protein>
<organism evidence="2 3">
    <name type="scientific">Colletotrichum limetticola</name>
    <dbReference type="NCBI Taxonomy" id="1209924"/>
    <lineage>
        <taxon>Eukaryota</taxon>
        <taxon>Fungi</taxon>
        <taxon>Dikarya</taxon>
        <taxon>Ascomycota</taxon>
        <taxon>Pezizomycotina</taxon>
        <taxon>Sordariomycetes</taxon>
        <taxon>Hypocreomycetidae</taxon>
        <taxon>Glomerellales</taxon>
        <taxon>Glomerellaceae</taxon>
        <taxon>Colletotrichum</taxon>
        <taxon>Colletotrichum acutatum species complex</taxon>
    </lineage>
</organism>
<evidence type="ECO:0000256" key="1">
    <source>
        <dbReference type="SAM" id="MobiDB-lite"/>
    </source>
</evidence>
<name>A0ABQ9Q6I2_9PEZI</name>
<dbReference type="EMBL" id="JARUPT010000066">
    <property type="protein sequence ID" value="KAK0379423.1"/>
    <property type="molecule type" value="Genomic_DNA"/>
</dbReference>
<evidence type="ECO:0000313" key="3">
    <source>
        <dbReference type="Proteomes" id="UP001169217"/>
    </source>
</evidence>
<gene>
    <name evidence="2" type="ORF">CLIM01_03211</name>
</gene>
<comment type="caution">
    <text evidence="2">The sequence shown here is derived from an EMBL/GenBank/DDBJ whole genome shotgun (WGS) entry which is preliminary data.</text>
</comment>
<feature type="region of interest" description="Disordered" evidence="1">
    <location>
        <begin position="1"/>
        <end position="29"/>
    </location>
</feature>